<evidence type="ECO:0000259" key="2">
    <source>
        <dbReference type="Pfam" id="PF14338"/>
    </source>
</evidence>
<dbReference type="InterPro" id="IPR052906">
    <property type="entry name" value="Type_IV_Methyl-Rstrct_Enzyme"/>
</dbReference>
<reference evidence="3 4" key="1">
    <citation type="submission" date="2016-10" db="EMBL/GenBank/DDBJ databases">
        <authorList>
            <person name="de Groot N.N."/>
        </authorList>
    </citation>
    <scope>NUCLEOTIDE SEQUENCE [LARGE SCALE GENOMIC DNA]</scope>
    <source>
        <strain evidence="3 4">B7-7</strain>
    </source>
</reference>
<dbReference type="Pfam" id="PF04471">
    <property type="entry name" value="Mrr_cat"/>
    <property type="match status" value="1"/>
</dbReference>
<dbReference type="InterPro" id="IPR011335">
    <property type="entry name" value="Restrct_endonuc-II-like"/>
</dbReference>
<dbReference type="Proteomes" id="UP000199496">
    <property type="component" value="Unassembled WGS sequence"/>
</dbReference>
<evidence type="ECO:0000313" key="3">
    <source>
        <dbReference type="EMBL" id="SEQ29537.1"/>
    </source>
</evidence>
<organism evidence="3 4">
    <name type="scientific">Ectothiorhodospira magna</name>
    <dbReference type="NCBI Taxonomy" id="867345"/>
    <lineage>
        <taxon>Bacteria</taxon>
        <taxon>Pseudomonadati</taxon>
        <taxon>Pseudomonadota</taxon>
        <taxon>Gammaproteobacteria</taxon>
        <taxon>Chromatiales</taxon>
        <taxon>Ectothiorhodospiraceae</taxon>
        <taxon>Ectothiorhodospira</taxon>
    </lineage>
</organism>
<dbReference type="GO" id="GO:0015666">
    <property type="term" value="F:restriction endodeoxyribonuclease activity"/>
    <property type="evidence" value="ECO:0007669"/>
    <property type="project" value="TreeGrafter"/>
</dbReference>
<dbReference type="EMBL" id="FOFO01000023">
    <property type="protein sequence ID" value="SEQ29537.1"/>
    <property type="molecule type" value="Genomic_DNA"/>
</dbReference>
<protein>
    <submittedName>
        <fullName evidence="3">Restriction system protein</fullName>
    </submittedName>
</protein>
<dbReference type="PANTHER" id="PTHR30015">
    <property type="entry name" value="MRR RESTRICTION SYSTEM PROTEIN"/>
    <property type="match status" value="1"/>
</dbReference>
<dbReference type="InterPro" id="IPR025745">
    <property type="entry name" value="Mrr-like_N_dom"/>
</dbReference>
<dbReference type="InterPro" id="IPR007560">
    <property type="entry name" value="Restrct_endonuc_IV_Mrr"/>
</dbReference>
<evidence type="ECO:0000313" key="4">
    <source>
        <dbReference type="Proteomes" id="UP000199496"/>
    </source>
</evidence>
<accession>A0A1H9EVD1</accession>
<dbReference type="PANTHER" id="PTHR30015:SF7">
    <property type="entry name" value="TYPE IV METHYL-DIRECTED RESTRICTION ENZYME ECOKMRR"/>
    <property type="match status" value="1"/>
</dbReference>
<evidence type="ECO:0000259" key="1">
    <source>
        <dbReference type="Pfam" id="PF04471"/>
    </source>
</evidence>
<dbReference type="Pfam" id="PF14338">
    <property type="entry name" value="Mrr_N"/>
    <property type="match status" value="1"/>
</dbReference>
<dbReference type="InterPro" id="IPR011856">
    <property type="entry name" value="tRNA_endonuc-like_dom_sf"/>
</dbReference>
<feature type="domain" description="Restriction system protein Mrr-like N-terminal" evidence="2">
    <location>
        <begin position="8"/>
        <end position="93"/>
    </location>
</feature>
<dbReference type="AlphaFoldDB" id="A0A1H9EVD1"/>
<dbReference type="GO" id="GO:0003677">
    <property type="term" value="F:DNA binding"/>
    <property type="evidence" value="ECO:0007669"/>
    <property type="project" value="InterPro"/>
</dbReference>
<keyword evidence="4" id="KW-1185">Reference proteome</keyword>
<proteinExistence type="predicted"/>
<feature type="domain" description="Restriction endonuclease type IV Mrr" evidence="1">
    <location>
        <begin position="151"/>
        <end position="264"/>
    </location>
</feature>
<sequence>MPHVMPTFDSLMNPLLEALFELGGSGSIDEIYEKIIEMQKIDDELASIPHNPEKSNLTEIGYRMAWARTYLKKYGFLENSNRGVWALTPLAREKRKINPKDVVKKVREADKEASRKKLRKTSREDEIELADNAEIDNDSWRENLYQLLTNEIAPDAFERLTQRLLRESGFIHVEVTGRTGDGGIDGKGIARIHGFMSFHVIFQCKKYQGSVSAGDIRDFRGAMVGRADKGLFITTGTFTPAAIKEATRDGAPPIDLVDGEHLAEKLKEFGLGIQTEMIEKVTVDKQWFRNL</sequence>
<dbReference type="RefSeq" id="WP_238375949.1">
    <property type="nucleotide sequence ID" value="NZ_FOFO01000023.1"/>
</dbReference>
<gene>
    <name evidence="3" type="ORF">SAMN05421693_12311</name>
</gene>
<dbReference type="GO" id="GO:0009307">
    <property type="term" value="P:DNA restriction-modification system"/>
    <property type="evidence" value="ECO:0007669"/>
    <property type="project" value="InterPro"/>
</dbReference>
<dbReference type="SUPFAM" id="SSF52980">
    <property type="entry name" value="Restriction endonuclease-like"/>
    <property type="match status" value="1"/>
</dbReference>
<name>A0A1H9EVD1_9GAMM</name>
<dbReference type="STRING" id="867345.SAMN05421693_12311"/>
<dbReference type="Gene3D" id="3.40.1350.10">
    <property type="match status" value="1"/>
</dbReference>